<name>A0A1N7AVY0_9ACTN</name>
<dbReference type="Pfam" id="PF12867">
    <property type="entry name" value="DinB_2"/>
    <property type="match status" value="1"/>
</dbReference>
<dbReference type="InterPro" id="IPR034660">
    <property type="entry name" value="DinB/YfiT-like"/>
</dbReference>
<feature type="domain" description="DinB-like" evidence="1">
    <location>
        <begin position="117"/>
        <end position="262"/>
    </location>
</feature>
<protein>
    <submittedName>
        <fullName evidence="2">DinB superfamily protein</fullName>
    </submittedName>
</protein>
<dbReference type="InterPro" id="IPR024775">
    <property type="entry name" value="DinB-like"/>
</dbReference>
<dbReference type="Proteomes" id="UP000186096">
    <property type="component" value="Unassembled WGS sequence"/>
</dbReference>
<evidence type="ECO:0000313" key="3">
    <source>
        <dbReference type="Proteomes" id="UP000186096"/>
    </source>
</evidence>
<dbReference type="STRING" id="58117.SAMN05421833_10910"/>
<accession>A0A1N7AVY0</accession>
<dbReference type="SUPFAM" id="SSF109854">
    <property type="entry name" value="DinB/YfiT-like putative metalloenzymes"/>
    <property type="match status" value="1"/>
</dbReference>
<dbReference type="AlphaFoldDB" id="A0A1N7AVY0"/>
<organism evidence="2 3">
    <name type="scientific">Microbispora rosea</name>
    <dbReference type="NCBI Taxonomy" id="58117"/>
    <lineage>
        <taxon>Bacteria</taxon>
        <taxon>Bacillati</taxon>
        <taxon>Actinomycetota</taxon>
        <taxon>Actinomycetes</taxon>
        <taxon>Streptosporangiales</taxon>
        <taxon>Streptosporangiaceae</taxon>
        <taxon>Microbispora</taxon>
    </lineage>
</organism>
<keyword evidence="3" id="KW-1185">Reference proteome</keyword>
<gene>
    <name evidence="2" type="ORF">SAMN05421833_10910</name>
</gene>
<reference evidence="3" key="1">
    <citation type="submission" date="2017-01" db="EMBL/GenBank/DDBJ databases">
        <authorList>
            <person name="Varghese N."/>
            <person name="Submissions S."/>
        </authorList>
    </citation>
    <scope>NUCLEOTIDE SEQUENCE [LARGE SCALE GENOMIC DNA]</scope>
    <source>
        <strain evidence="3">ATCC 12950</strain>
    </source>
</reference>
<evidence type="ECO:0000259" key="1">
    <source>
        <dbReference type="Pfam" id="PF12867"/>
    </source>
</evidence>
<sequence>MRTHTLTLCYSLTQAERIREAVSMPAAYAQSDQFRGARIHLCDLAGLEIRDCEVSGLKIVDCYGGDVYLGGAFERLVVNDVDVTAYVEAELDRQHPTRVLARDAASSADYRAAWDAIETQWQATLDRARLLPEAKLHEQVNGEWSFVETQRHLLMACDAWLGNAVLEEDAPYHPLGLPHGGMPTDAAAKLGLTLEATPTLDEVLAPRLARMATMRRVVDGLTEAELDRVCGRKPADPYPDQEYVVRRCLKVVLKEEAEHHRYAVRDLAVLEAGARTG</sequence>
<dbReference type="Gene3D" id="1.20.120.450">
    <property type="entry name" value="dinb family like domain"/>
    <property type="match status" value="1"/>
</dbReference>
<dbReference type="EMBL" id="FTNI01000009">
    <property type="protein sequence ID" value="SIR43259.1"/>
    <property type="molecule type" value="Genomic_DNA"/>
</dbReference>
<evidence type="ECO:0000313" key="2">
    <source>
        <dbReference type="EMBL" id="SIR43259.1"/>
    </source>
</evidence>
<proteinExistence type="predicted"/>